<dbReference type="InterPro" id="IPR003474">
    <property type="entry name" value="Glcn_transporter"/>
</dbReference>
<evidence type="ECO:0000256" key="2">
    <source>
        <dbReference type="ARBA" id="ARBA00022448"/>
    </source>
</evidence>
<organism evidence="10 11">
    <name type="scientific">Goekera deserti</name>
    <dbReference type="NCBI Taxonomy" id="2497753"/>
    <lineage>
        <taxon>Bacteria</taxon>
        <taxon>Bacillati</taxon>
        <taxon>Actinomycetota</taxon>
        <taxon>Actinomycetes</taxon>
        <taxon>Geodermatophilales</taxon>
        <taxon>Geodermatophilaceae</taxon>
        <taxon>Goekera</taxon>
    </lineage>
</organism>
<evidence type="ECO:0000313" key="10">
    <source>
        <dbReference type="EMBL" id="NEL53102.1"/>
    </source>
</evidence>
<feature type="transmembrane region" description="Helical" evidence="9">
    <location>
        <begin position="427"/>
        <end position="444"/>
    </location>
</feature>
<dbReference type="PANTHER" id="PTHR30354">
    <property type="entry name" value="GNT FAMILY GLUCONATE TRANSPORTER"/>
    <property type="match status" value="1"/>
</dbReference>
<keyword evidence="2" id="KW-0813">Transport</keyword>
<evidence type="ECO:0000256" key="5">
    <source>
        <dbReference type="ARBA" id="ARBA00022989"/>
    </source>
</evidence>
<evidence type="ECO:0000256" key="8">
    <source>
        <dbReference type="SAM" id="MobiDB-lite"/>
    </source>
</evidence>
<evidence type="ECO:0000256" key="9">
    <source>
        <dbReference type="SAM" id="Phobius"/>
    </source>
</evidence>
<feature type="transmembrane region" description="Helical" evidence="9">
    <location>
        <begin position="23"/>
        <end position="43"/>
    </location>
</feature>
<dbReference type="PANTHER" id="PTHR30354:SF22">
    <property type="entry name" value="HIGH-AFFINITY GLUCONATE TRANSPORTER"/>
    <property type="match status" value="1"/>
</dbReference>
<feature type="transmembrane region" description="Helical" evidence="9">
    <location>
        <begin position="272"/>
        <end position="292"/>
    </location>
</feature>
<dbReference type="GO" id="GO:0005886">
    <property type="term" value="C:plasma membrane"/>
    <property type="evidence" value="ECO:0007669"/>
    <property type="project" value="UniProtKB-SubCell"/>
</dbReference>
<keyword evidence="5 9" id="KW-1133">Transmembrane helix</keyword>
<evidence type="ECO:0000256" key="1">
    <source>
        <dbReference type="ARBA" id="ARBA00004651"/>
    </source>
</evidence>
<feature type="transmembrane region" description="Helical" evidence="9">
    <location>
        <begin position="197"/>
        <end position="221"/>
    </location>
</feature>
<keyword evidence="11" id="KW-1185">Reference proteome</keyword>
<evidence type="ECO:0000313" key="11">
    <source>
        <dbReference type="Proteomes" id="UP000470470"/>
    </source>
</evidence>
<feature type="transmembrane region" description="Helical" evidence="9">
    <location>
        <begin position="159"/>
        <end position="177"/>
    </location>
</feature>
<sequence length="489" mass="48247">MTLLAAARPTVLAAEVDHTGSSALLVTAALVGIAVVVVLITVLKVHPFLALILGSAALGALAGVAPADIVTSFTAGVGSTVGSVGLLIALGAMIGGLLTASGGADRVVTAIVDRVGPRALPWAMGGVAALIGIPLFFEIGVVLLIPIVLLVARRSGQPVLTVGIPALAGLSVLHGFVPPHPGPLVAIDALGADLGLVLLFGLVLSVPAVVIAGPLFGSFIADRVHVATPRALVGAAAGTRETGTAGAGGSDEQDLGDTGEPVDEHPRRQPGFGATVATVLLPVVLMMLGAVGELTLDEGGALRSVADVLGTPVIALLIGLLVAMVTLGTAVGFGREKVSDTVGGALPAIAGILLIVAAGGGFKQLLVDSGISGLIADAAEGASLSPLVLGWLVAVAIRLATGSATVATITAAGIVAPLAEGLDQPTVALLALAVGAGSLFFSHVNDAGFWLVKEYFGMTVGETIRTWSVMETLISVVGLAGVLLLSLVV</sequence>
<gene>
    <name evidence="10" type="ORF">G1H19_03615</name>
</gene>
<dbReference type="GO" id="GO:0015128">
    <property type="term" value="F:gluconate transmembrane transporter activity"/>
    <property type="evidence" value="ECO:0007669"/>
    <property type="project" value="InterPro"/>
</dbReference>
<keyword evidence="4 9" id="KW-0812">Transmembrane</keyword>
<dbReference type="RefSeq" id="WP_152730268.1">
    <property type="nucleotide sequence ID" value="NZ_JAABOZ010000007.1"/>
</dbReference>
<feature type="transmembrane region" description="Helical" evidence="9">
    <location>
        <begin position="312"/>
        <end position="333"/>
    </location>
</feature>
<dbReference type="Pfam" id="PF02447">
    <property type="entry name" value="GntP_permease"/>
    <property type="match status" value="1"/>
</dbReference>
<dbReference type="PIRSF" id="PIRSF002746">
    <property type="entry name" value="Gluconate_transporter"/>
    <property type="match status" value="1"/>
</dbReference>
<feature type="transmembrane region" description="Helical" evidence="9">
    <location>
        <begin position="127"/>
        <end position="152"/>
    </location>
</feature>
<feature type="transmembrane region" description="Helical" evidence="9">
    <location>
        <begin position="464"/>
        <end position="488"/>
    </location>
</feature>
<dbReference type="EMBL" id="JAAGWK010000008">
    <property type="protein sequence ID" value="NEL53102.1"/>
    <property type="molecule type" value="Genomic_DNA"/>
</dbReference>
<comment type="caution">
    <text evidence="10">The sequence shown here is derived from an EMBL/GenBank/DDBJ whole genome shotgun (WGS) entry which is preliminary data.</text>
</comment>
<evidence type="ECO:0000256" key="7">
    <source>
        <dbReference type="ARBA" id="ARBA00049663"/>
    </source>
</evidence>
<keyword evidence="3" id="KW-1003">Cell membrane</keyword>
<keyword evidence="6 9" id="KW-0472">Membrane</keyword>
<proteinExistence type="inferred from homology"/>
<feature type="transmembrane region" description="Helical" evidence="9">
    <location>
        <begin position="345"/>
        <end position="367"/>
    </location>
</feature>
<feature type="region of interest" description="Disordered" evidence="8">
    <location>
        <begin position="240"/>
        <end position="269"/>
    </location>
</feature>
<comment type="subcellular location">
    <subcellularLocation>
        <location evidence="1">Cell membrane</location>
        <topology evidence="1">Multi-pass membrane protein</topology>
    </subcellularLocation>
</comment>
<evidence type="ECO:0000256" key="3">
    <source>
        <dbReference type="ARBA" id="ARBA00022475"/>
    </source>
</evidence>
<dbReference type="NCBIfam" id="TIGR00791">
    <property type="entry name" value="gntP"/>
    <property type="match status" value="1"/>
</dbReference>
<name>A0A7K3W9H0_9ACTN</name>
<reference evidence="10 11" key="1">
    <citation type="submission" date="2020-02" db="EMBL/GenBank/DDBJ databases">
        <title>The whole genome sequence of CPCC 205119.</title>
        <authorList>
            <person name="Jiang Z."/>
        </authorList>
    </citation>
    <scope>NUCLEOTIDE SEQUENCE [LARGE SCALE GENOMIC DNA]</scope>
    <source>
        <strain evidence="10 11">CPCC 205119</strain>
    </source>
</reference>
<feature type="transmembrane region" description="Helical" evidence="9">
    <location>
        <begin position="48"/>
        <end position="67"/>
    </location>
</feature>
<evidence type="ECO:0000256" key="4">
    <source>
        <dbReference type="ARBA" id="ARBA00022692"/>
    </source>
</evidence>
<dbReference type="AlphaFoldDB" id="A0A7K3W9H0"/>
<dbReference type="Proteomes" id="UP000470470">
    <property type="component" value="Unassembled WGS sequence"/>
</dbReference>
<feature type="compositionally biased region" description="Acidic residues" evidence="8">
    <location>
        <begin position="251"/>
        <end position="261"/>
    </location>
</feature>
<protein>
    <submittedName>
        <fullName evidence="10">Gluconate transporter</fullName>
    </submittedName>
</protein>
<feature type="transmembrane region" description="Helical" evidence="9">
    <location>
        <begin position="387"/>
        <end position="415"/>
    </location>
</feature>
<accession>A0A7K3W9H0</accession>
<evidence type="ECO:0000256" key="6">
    <source>
        <dbReference type="ARBA" id="ARBA00023136"/>
    </source>
</evidence>
<comment type="similarity">
    <text evidence="7">Belongs to the GntP permease family.</text>
</comment>